<dbReference type="AlphaFoldDB" id="A0A7Y2W909"/>
<dbReference type="RefSeq" id="WP_170282851.1">
    <property type="nucleotide sequence ID" value="NZ_JABEQY010000047.1"/>
</dbReference>
<dbReference type="Proteomes" id="UP000530654">
    <property type="component" value="Unassembled WGS sequence"/>
</dbReference>
<organism evidence="1 2">
    <name type="scientific">Rhizobium laguerreae</name>
    <dbReference type="NCBI Taxonomy" id="1076926"/>
    <lineage>
        <taxon>Bacteria</taxon>
        <taxon>Pseudomonadati</taxon>
        <taxon>Pseudomonadota</taxon>
        <taxon>Alphaproteobacteria</taxon>
        <taxon>Hyphomicrobiales</taxon>
        <taxon>Rhizobiaceae</taxon>
        <taxon>Rhizobium/Agrobacterium group</taxon>
        <taxon>Rhizobium</taxon>
    </lineage>
</organism>
<comment type="caution">
    <text evidence="1">The sequence shown here is derived from an EMBL/GenBank/DDBJ whole genome shotgun (WGS) entry which is preliminary data.</text>
</comment>
<name>A0A7Y2W909_9HYPH</name>
<dbReference type="EMBL" id="JABEQY010000047">
    <property type="protein sequence ID" value="NNH67788.1"/>
    <property type="molecule type" value="Genomic_DNA"/>
</dbReference>
<gene>
    <name evidence="1" type="ORF">HLI17_31810</name>
</gene>
<sequence>MSKTNDKIHAGLKAHEVEKRLNVAFWSRPEDEAYHIEAAHQAFAELASLLGYTVSKIETVEEAA</sequence>
<evidence type="ECO:0000313" key="1">
    <source>
        <dbReference type="EMBL" id="NNH67788.1"/>
    </source>
</evidence>
<accession>A0A7Y2W909</accession>
<protein>
    <submittedName>
        <fullName evidence="1">Uncharacterized protein</fullName>
    </submittedName>
</protein>
<reference evidence="1 2" key="1">
    <citation type="submission" date="2020-04" db="EMBL/GenBank/DDBJ databases">
        <title>Rhizobium bacterial biofertilizers improve the content of phenolic compounds of Lactuca sativa L. under non-saline and saline-stress conditions.</title>
        <authorList>
            <person name="Ayuso-Calles M."/>
            <person name="Garcia-Estevez I."/>
            <person name="Jimenez-Gomez A."/>
            <person name="Flores-Felix J.D."/>
            <person name="Escribano-Bailon M."/>
            <person name="Rivas R."/>
        </authorList>
    </citation>
    <scope>NUCLEOTIDE SEQUENCE [LARGE SCALE GENOMIC DNA]</scope>
    <source>
        <strain evidence="1 2">GPTR02</strain>
    </source>
</reference>
<proteinExistence type="predicted"/>
<evidence type="ECO:0000313" key="2">
    <source>
        <dbReference type="Proteomes" id="UP000530654"/>
    </source>
</evidence>